<dbReference type="Pfam" id="PF17920">
    <property type="entry name" value="TetR_C_16"/>
    <property type="match status" value="1"/>
</dbReference>
<comment type="caution">
    <text evidence="4">The sequence shown here is derived from an EMBL/GenBank/DDBJ whole genome shotgun (WGS) entry which is preliminary data.</text>
</comment>
<dbReference type="GO" id="GO:0000976">
    <property type="term" value="F:transcription cis-regulatory region binding"/>
    <property type="evidence" value="ECO:0007669"/>
    <property type="project" value="TreeGrafter"/>
</dbReference>
<dbReference type="Gene3D" id="1.10.10.60">
    <property type="entry name" value="Homeodomain-like"/>
    <property type="match status" value="1"/>
</dbReference>
<evidence type="ECO:0000256" key="2">
    <source>
        <dbReference type="PROSITE-ProRule" id="PRU00335"/>
    </source>
</evidence>
<dbReference type="Pfam" id="PF00440">
    <property type="entry name" value="TetR_N"/>
    <property type="match status" value="1"/>
</dbReference>
<evidence type="ECO:0000256" key="1">
    <source>
        <dbReference type="ARBA" id="ARBA00023125"/>
    </source>
</evidence>
<dbReference type="AlphaFoldDB" id="A0A3B0AB69"/>
<dbReference type="GO" id="GO:0003700">
    <property type="term" value="F:DNA-binding transcription factor activity"/>
    <property type="evidence" value="ECO:0007669"/>
    <property type="project" value="TreeGrafter"/>
</dbReference>
<dbReference type="PANTHER" id="PTHR30055">
    <property type="entry name" value="HTH-TYPE TRANSCRIPTIONAL REGULATOR RUTR"/>
    <property type="match status" value="1"/>
</dbReference>
<sequence length="202" mass="21595">MLNKTRGRPRGNPDTKARLVEAARALFLAHGYQGTTVRAIAGRAGVDSALITYHFGSKRGLFGQALNLFCVDPAALDQALRGDPAGLADRLLNAVTTLWDATAPTENRMALQDDDAMRALRGYLESELVVRIAEFLGGPDATERATAAVGVLGGVIFTRYLNPVRPVAALPSAEVRRVFGPALRAALHTRAARRPGVRPSID</sequence>
<dbReference type="OrthoDB" id="3210235at2"/>
<dbReference type="InterPro" id="IPR009057">
    <property type="entry name" value="Homeodomain-like_sf"/>
</dbReference>
<dbReference type="SUPFAM" id="SSF46689">
    <property type="entry name" value="Homeodomain-like"/>
    <property type="match status" value="1"/>
</dbReference>
<feature type="DNA-binding region" description="H-T-H motif" evidence="2">
    <location>
        <begin position="36"/>
        <end position="55"/>
    </location>
</feature>
<gene>
    <name evidence="4" type="ORF">D7193_03495</name>
</gene>
<feature type="domain" description="HTH tetR-type" evidence="3">
    <location>
        <begin position="13"/>
        <end position="73"/>
    </location>
</feature>
<dbReference type="InterPro" id="IPR001647">
    <property type="entry name" value="HTH_TetR"/>
</dbReference>
<dbReference type="Gene3D" id="1.10.357.10">
    <property type="entry name" value="Tetracycline Repressor, domain 2"/>
    <property type="match status" value="1"/>
</dbReference>
<dbReference type="InterPro" id="IPR050109">
    <property type="entry name" value="HTH-type_TetR-like_transc_reg"/>
</dbReference>
<dbReference type="Proteomes" id="UP000279968">
    <property type="component" value="Unassembled WGS sequence"/>
</dbReference>
<dbReference type="PANTHER" id="PTHR30055:SF235">
    <property type="entry name" value="TRANSCRIPTIONAL REGULATORY PROTEIN"/>
    <property type="match status" value="1"/>
</dbReference>
<evidence type="ECO:0000259" key="3">
    <source>
        <dbReference type="PROSITE" id="PS50977"/>
    </source>
</evidence>
<protein>
    <submittedName>
        <fullName evidence="4">TetR/AcrR family transcriptional regulator</fullName>
    </submittedName>
</protein>
<organism evidence="4 5">
    <name type="scientific">Micromonospora costi</name>
    <dbReference type="NCBI Taxonomy" id="1530042"/>
    <lineage>
        <taxon>Bacteria</taxon>
        <taxon>Bacillati</taxon>
        <taxon>Actinomycetota</taxon>
        <taxon>Actinomycetes</taxon>
        <taxon>Micromonosporales</taxon>
        <taxon>Micromonosporaceae</taxon>
        <taxon>Micromonospora</taxon>
    </lineage>
</organism>
<evidence type="ECO:0000313" key="5">
    <source>
        <dbReference type="Proteomes" id="UP000279968"/>
    </source>
</evidence>
<accession>A0A3B0AB69</accession>
<evidence type="ECO:0000313" key="4">
    <source>
        <dbReference type="EMBL" id="RKN57720.1"/>
    </source>
</evidence>
<dbReference type="SUPFAM" id="SSF48498">
    <property type="entry name" value="Tetracyclin repressor-like, C-terminal domain"/>
    <property type="match status" value="1"/>
</dbReference>
<dbReference type="PROSITE" id="PS50977">
    <property type="entry name" value="HTH_TETR_2"/>
    <property type="match status" value="1"/>
</dbReference>
<dbReference type="RefSeq" id="WP_120777908.1">
    <property type="nucleotide sequence ID" value="NZ_JBHLUP010000009.1"/>
</dbReference>
<reference evidence="4 5" key="1">
    <citation type="journal article" date="2015" name="Int. J. Syst. Evol. Microbiol.">
        <title>Micromonospora costi sp. nov., isolated from a leaf of Costus speciosus.</title>
        <authorList>
            <person name="Thawai C."/>
        </authorList>
    </citation>
    <scope>NUCLEOTIDE SEQUENCE [LARGE SCALE GENOMIC DNA]</scope>
    <source>
        <strain evidence="4 5">CS1-12</strain>
    </source>
</reference>
<dbReference type="EMBL" id="RBAN01000001">
    <property type="protein sequence ID" value="RKN57720.1"/>
    <property type="molecule type" value="Genomic_DNA"/>
</dbReference>
<dbReference type="PRINTS" id="PR00455">
    <property type="entry name" value="HTHTETR"/>
</dbReference>
<dbReference type="InterPro" id="IPR036271">
    <property type="entry name" value="Tet_transcr_reg_TetR-rel_C_sf"/>
</dbReference>
<proteinExistence type="predicted"/>
<name>A0A3B0AB69_9ACTN</name>
<keyword evidence="1 2" id="KW-0238">DNA-binding</keyword>
<keyword evidence="5" id="KW-1185">Reference proteome</keyword>
<dbReference type="InterPro" id="IPR041678">
    <property type="entry name" value="TetR_C_16"/>
</dbReference>